<comment type="catalytic activity">
    <reaction evidence="7">
        <text>an N(1)-methylpseudouridine in rRNA + S-adenosyl-L-methionine = N(1)-methyl-N(3)-[(3S)-3-amino-3-carboxypropyl]pseudouridine in rRNA + S-methyl-5'-thioadenosine + H(+)</text>
        <dbReference type="Rhea" id="RHEA:63296"/>
        <dbReference type="Rhea" id="RHEA-COMP:11634"/>
        <dbReference type="Rhea" id="RHEA-COMP:16310"/>
        <dbReference type="ChEBI" id="CHEBI:15378"/>
        <dbReference type="ChEBI" id="CHEBI:17509"/>
        <dbReference type="ChEBI" id="CHEBI:59789"/>
        <dbReference type="ChEBI" id="CHEBI:74890"/>
        <dbReference type="ChEBI" id="CHEBI:146234"/>
        <dbReference type="EC" id="2.5.1.157"/>
    </reaction>
</comment>
<dbReference type="PATRIC" id="fig|129848.4.peg.392"/>
<protein>
    <recommendedName>
        <fullName evidence="1 7">16S rRNA aminocarboxypropyltransferase</fullName>
        <ecNumber evidence="7">2.5.1.157</ecNumber>
    </recommendedName>
</protein>
<evidence type="ECO:0000256" key="6">
    <source>
        <dbReference type="ARBA" id="ARBA00022691"/>
    </source>
</evidence>
<evidence type="ECO:0000259" key="8">
    <source>
        <dbReference type="Pfam" id="PF04034"/>
    </source>
</evidence>
<feature type="domain" description="RNase L inhibitor RLI-like possible metal-binding" evidence="9">
    <location>
        <begin position="1"/>
        <end position="30"/>
    </location>
</feature>
<dbReference type="GO" id="GO:0005737">
    <property type="term" value="C:cytoplasm"/>
    <property type="evidence" value="ECO:0007669"/>
    <property type="project" value="UniProtKB-SubCell"/>
</dbReference>
<dbReference type="GO" id="GO:0106388">
    <property type="term" value="F:rRNA small subunit aminocarboxypropyltransferase activity"/>
    <property type="evidence" value="ECO:0007669"/>
    <property type="project" value="UniProtKB-EC"/>
</dbReference>
<dbReference type="Proteomes" id="UP000094707">
    <property type="component" value="Chromosome I"/>
</dbReference>
<name>A0A1D3L0G5_9EURY</name>
<evidence type="ECO:0000256" key="1">
    <source>
        <dbReference type="ARBA" id="ARBA00014114"/>
    </source>
</evidence>
<comment type="subcellular location">
    <subcellularLocation>
        <location evidence="7">Cytoplasm</location>
    </subcellularLocation>
</comment>
<feature type="binding site" evidence="7">
    <location>
        <position position="67"/>
    </location>
    <ligand>
        <name>S-adenosyl-L-methionine</name>
        <dbReference type="ChEBI" id="CHEBI:59789"/>
    </ligand>
</feature>
<dbReference type="EMBL" id="LT607756">
    <property type="protein sequence ID" value="SCG84969.1"/>
    <property type="molecule type" value="Genomic_DNA"/>
</dbReference>
<sequence length="169" mass="18997">MKVTVYHADECDPRKCTTVKLQRQGKIRVVTHLNLLPRKGLVLDPFAEKAVSPEDREIVEKIGIVGLDCSWNQIKKSSVMFKGRKYHRLLPFLVAANPTNYGKPCKLSTAEAIAATFYIVGLKDNAVEIMSQFKWGPTFLELNHELLEAYSSAKTSMEVVQIQNEFIGG</sequence>
<dbReference type="OrthoDB" id="7441at2157"/>
<keyword evidence="2 7" id="KW-0963">Cytoplasm</keyword>
<evidence type="ECO:0000256" key="5">
    <source>
        <dbReference type="ARBA" id="ARBA00022679"/>
    </source>
</evidence>
<comment type="function">
    <text evidence="7">Aminocarboxypropyltransferase that catalyzes the aminocarboxypropyl transfer on pseudouridine corresponding to position 914 in M.jannaschii 16S rRNA. It constitutes the last step in biosynthesis of the hypermodified N1-methyl-N3-(3-amino-3-carboxypropyl) pseudouridine (m1acp3-Psi).</text>
</comment>
<dbReference type="STRING" id="118062.MCBB_0389"/>
<dbReference type="AlphaFoldDB" id="A0A1D3L0G5"/>
<organism evidence="10 11">
    <name type="scientific">Methanobacterium congolense</name>
    <dbReference type="NCBI Taxonomy" id="118062"/>
    <lineage>
        <taxon>Archaea</taxon>
        <taxon>Methanobacteriati</taxon>
        <taxon>Methanobacteriota</taxon>
        <taxon>Methanomada group</taxon>
        <taxon>Methanobacteria</taxon>
        <taxon>Methanobacteriales</taxon>
        <taxon>Methanobacteriaceae</taxon>
        <taxon>Methanobacterium</taxon>
    </lineage>
</organism>
<keyword evidence="5 7" id="KW-0808">Transferase</keyword>
<evidence type="ECO:0000256" key="2">
    <source>
        <dbReference type="ARBA" id="ARBA00022490"/>
    </source>
</evidence>
<evidence type="ECO:0000256" key="3">
    <source>
        <dbReference type="ARBA" id="ARBA00022517"/>
    </source>
</evidence>
<keyword evidence="4 7" id="KW-0698">rRNA processing</keyword>
<dbReference type="NCBIfam" id="NF002621">
    <property type="entry name" value="PRK02287.1"/>
    <property type="match status" value="1"/>
</dbReference>
<dbReference type="HAMAP" id="MF_01116">
    <property type="entry name" value="TSR3"/>
    <property type="match status" value="1"/>
</dbReference>
<dbReference type="PANTHER" id="PTHR20426">
    <property type="entry name" value="RIBOSOME BIOGENESIS PROTEIN TSR3 HOMOLOG"/>
    <property type="match status" value="1"/>
</dbReference>
<proteinExistence type="inferred from homology"/>
<dbReference type="GO" id="GO:1904047">
    <property type="term" value="F:S-adenosyl-L-methionine binding"/>
    <property type="evidence" value="ECO:0007669"/>
    <property type="project" value="UniProtKB-UniRule"/>
</dbReference>
<gene>
    <name evidence="10" type="ORF">MCBB_0389</name>
</gene>
<feature type="binding site" evidence="7">
    <location>
        <position position="90"/>
    </location>
    <ligand>
        <name>S-adenosyl-L-methionine</name>
        <dbReference type="ChEBI" id="CHEBI:59789"/>
    </ligand>
</feature>
<evidence type="ECO:0000259" key="9">
    <source>
        <dbReference type="Pfam" id="PF04068"/>
    </source>
</evidence>
<dbReference type="InterPro" id="IPR007177">
    <property type="entry name" value="Tsr3_C"/>
</dbReference>
<feature type="binding site" evidence="7">
    <location>
        <position position="109"/>
    </location>
    <ligand>
        <name>S-adenosyl-L-methionine</name>
        <dbReference type="ChEBI" id="CHEBI:59789"/>
    </ligand>
</feature>
<comment type="similarity">
    <text evidence="7">Belongs to the TDD superfamily. TSR3 family.</text>
</comment>
<dbReference type="RefSeq" id="WP_071906063.1">
    <property type="nucleotide sequence ID" value="NZ_LT607756.1"/>
</dbReference>
<comment type="caution">
    <text evidence="7">Lacks conserved residue(s) required for the propagation of feature annotation.</text>
</comment>
<feature type="domain" description="16S/18S rRNA aminocarboxypropyltransferase Tsr3 C-terminal" evidence="8">
    <location>
        <begin position="41"/>
        <end position="167"/>
    </location>
</feature>
<dbReference type="EC" id="2.5.1.157" evidence="7"/>
<evidence type="ECO:0000313" key="10">
    <source>
        <dbReference type="EMBL" id="SCG84969.1"/>
    </source>
</evidence>
<dbReference type="Pfam" id="PF04068">
    <property type="entry name" value="Fer4_RLI"/>
    <property type="match status" value="1"/>
</dbReference>
<reference evidence="10 11" key="1">
    <citation type="submission" date="2016-08" db="EMBL/GenBank/DDBJ databases">
        <authorList>
            <person name="Seilhamer J.J."/>
        </authorList>
    </citation>
    <scope>NUCLEOTIDE SEQUENCE [LARGE SCALE GENOMIC DNA]</scope>
    <source>
        <strain evidence="10">Buetzberg</strain>
    </source>
</reference>
<dbReference type="Pfam" id="PF04034">
    <property type="entry name" value="Ribo_biogen_C"/>
    <property type="match status" value="1"/>
</dbReference>
<evidence type="ECO:0000256" key="4">
    <source>
        <dbReference type="ARBA" id="ARBA00022552"/>
    </source>
</evidence>
<dbReference type="GeneID" id="30411249"/>
<keyword evidence="6 7" id="KW-0949">S-adenosyl-L-methionine</keyword>
<keyword evidence="3 7" id="KW-0690">Ribosome biogenesis</keyword>
<dbReference type="InterPro" id="IPR007209">
    <property type="entry name" value="RNaseL-inhib-like_metal-bd_dom"/>
</dbReference>
<evidence type="ECO:0000256" key="7">
    <source>
        <dbReference type="HAMAP-Rule" id="MF_01116"/>
    </source>
</evidence>
<dbReference type="GO" id="GO:0000455">
    <property type="term" value="P:enzyme-directed rRNA pseudouridine synthesis"/>
    <property type="evidence" value="ECO:0007669"/>
    <property type="project" value="UniProtKB-UniRule"/>
</dbReference>
<accession>A0A1D3L0G5</accession>
<dbReference type="KEGG" id="mcub:MCBB_0389"/>
<dbReference type="PANTHER" id="PTHR20426:SF0">
    <property type="entry name" value="18S RRNA AMINOCARBOXYPROPYLTRANSFERASE"/>
    <property type="match status" value="1"/>
</dbReference>
<keyword evidence="11" id="KW-1185">Reference proteome</keyword>
<feature type="binding site" evidence="7">
    <location>
        <position position="17"/>
    </location>
    <ligand>
        <name>S-adenosyl-L-methionine</name>
        <dbReference type="ChEBI" id="CHEBI:59789"/>
    </ligand>
</feature>
<dbReference type="InterPro" id="IPR022968">
    <property type="entry name" value="Tsr3-like"/>
</dbReference>
<evidence type="ECO:0000313" key="11">
    <source>
        <dbReference type="Proteomes" id="UP000094707"/>
    </source>
</evidence>